<accession>A0A1Y3B4E7</accession>
<organism evidence="2 3">
    <name type="scientific">Euroglyphus maynei</name>
    <name type="common">Mayne's house dust mite</name>
    <dbReference type="NCBI Taxonomy" id="6958"/>
    <lineage>
        <taxon>Eukaryota</taxon>
        <taxon>Metazoa</taxon>
        <taxon>Ecdysozoa</taxon>
        <taxon>Arthropoda</taxon>
        <taxon>Chelicerata</taxon>
        <taxon>Arachnida</taxon>
        <taxon>Acari</taxon>
        <taxon>Acariformes</taxon>
        <taxon>Sarcoptiformes</taxon>
        <taxon>Astigmata</taxon>
        <taxon>Psoroptidia</taxon>
        <taxon>Analgoidea</taxon>
        <taxon>Pyroglyphidae</taxon>
        <taxon>Pyroglyphinae</taxon>
        <taxon>Euroglyphus</taxon>
    </lineage>
</organism>
<feature type="region of interest" description="Disordered" evidence="1">
    <location>
        <begin position="48"/>
        <end position="72"/>
    </location>
</feature>
<sequence length="167" mass="18279">SSSCNNNNNINNNKTKTISLPISSEFVVIDTSSLSGIHNHSNVNVQDIKLNGDTNNQTTTNSSTSPSSQPLTFNDGEMIIIKKISNNCDNNENAVQNKQIEPKNESIDTNQNNPILAGNAEDGSTITNATTPATNAKLSSAKRKLLILARLFRPWRWKRKSNKGINQ</sequence>
<name>A0A1Y3B4E7_EURMA</name>
<feature type="compositionally biased region" description="Low complexity" evidence="1">
    <location>
        <begin position="54"/>
        <end position="70"/>
    </location>
</feature>
<gene>
    <name evidence="2" type="ORF">BLA29_011756</name>
</gene>
<evidence type="ECO:0000313" key="2">
    <source>
        <dbReference type="EMBL" id="OTF75702.1"/>
    </source>
</evidence>
<proteinExistence type="predicted"/>
<comment type="caution">
    <text evidence="2">The sequence shown here is derived from an EMBL/GenBank/DDBJ whole genome shotgun (WGS) entry which is preliminary data.</text>
</comment>
<reference evidence="2 3" key="1">
    <citation type="submission" date="2017-03" db="EMBL/GenBank/DDBJ databases">
        <title>Genome Survey of Euroglyphus maynei.</title>
        <authorList>
            <person name="Arlian L.G."/>
            <person name="Morgan M.S."/>
            <person name="Rider S.D."/>
        </authorList>
    </citation>
    <scope>NUCLEOTIDE SEQUENCE [LARGE SCALE GENOMIC DNA]</scope>
    <source>
        <strain evidence="2">Arlian Lab</strain>
        <tissue evidence="2">Whole body</tissue>
    </source>
</reference>
<evidence type="ECO:0000256" key="1">
    <source>
        <dbReference type="SAM" id="MobiDB-lite"/>
    </source>
</evidence>
<keyword evidence="3" id="KW-1185">Reference proteome</keyword>
<evidence type="ECO:0000313" key="3">
    <source>
        <dbReference type="Proteomes" id="UP000194236"/>
    </source>
</evidence>
<protein>
    <submittedName>
        <fullName evidence="2">Uncharacterized protein</fullName>
    </submittedName>
</protein>
<feature type="region of interest" description="Disordered" evidence="1">
    <location>
        <begin position="105"/>
        <end position="125"/>
    </location>
</feature>
<dbReference type="Proteomes" id="UP000194236">
    <property type="component" value="Unassembled WGS sequence"/>
</dbReference>
<feature type="non-terminal residue" evidence="2">
    <location>
        <position position="1"/>
    </location>
</feature>
<dbReference type="AlphaFoldDB" id="A0A1Y3B4E7"/>
<dbReference type="EMBL" id="MUJZ01040741">
    <property type="protein sequence ID" value="OTF75702.1"/>
    <property type="molecule type" value="Genomic_DNA"/>
</dbReference>